<evidence type="ECO:0000313" key="1">
    <source>
        <dbReference type="EMBL" id="KMS65061.1"/>
    </source>
</evidence>
<dbReference type="EMBL" id="KQ115516">
    <property type="protein sequence ID" value="KMS65061.1"/>
    <property type="molecule type" value="Genomic_DNA"/>
</dbReference>
<keyword evidence="2" id="KW-1185">Reference proteome</keyword>
<dbReference type="AlphaFoldDB" id="A0A0J7YNA9"/>
<proteinExistence type="predicted"/>
<protein>
    <submittedName>
        <fullName evidence="1">Uncharacterized protein</fullName>
    </submittedName>
</protein>
<reference evidence="1 2" key="1">
    <citation type="journal article" date="2014" name="Nature">
        <title>The genome of the recently domesticated crop plant sugar beet (Beta vulgaris).</title>
        <authorList>
            <person name="Dohm J.C."/>
            <person name="Minoche A.E."/>
            <person name="Holtgrawe D."/>
            <person name="Capella-Gutierrez S."/>
            <person name="Zakrzewski F."/>
            <person name="Tafer H."/>
            <person name="Rupp O."/>
            <person name="Sorensen T.R."/>
            <person name="Stracke R."/>
            <person name="Reinhardt R."/>
            <person name="Goesmann A."/>
            <person name="Kraft T."/>
            <person name="Schulz B."/>
            <person name="Stadler P.F."/>
            <person name="Schmidt T."/>
            <person name="Gabaldon T."/>
            <person name="Lehrach H."/>
            <person name="Weisshaar B."/>
            <person name="Himmelbauer H."/>
        </authorList>
    </citation>
    <scope>NUCLEOTIDE SEQUENCE [LARGE SCALE GENOMIC DNA]</scope>
    <source>
        <tissue evidence="1">Taproot</tissue>
    </source>
</reference>
<accession>A0A0J7YNA9</accession>
<name>A0A0J7YNA9_BETVV</name>
<sequence length="164" mass="18497">MIAQTNDSTEWQPVKAESKPEGFLVSQAVLNGNVSITVFECDNEFQFLILSIPSFSIFKLLVPCRFTISSKPCTRHRGREISSLSICMRSSNALLWHRSFTGVHLDGNSGQPGQYSLISSMKSCVEVDTYLDCVHSDWLFQYGQFKGCLKNVFMIDMTLWSSYG</sequence>
<dbReference type="Gramene" id="KMS65061">
    <property type="protein sequence ID" value="KMS65061"/>
    <property type="gene ID" value="BVRB_039840"/>
</dbReference>
<gene>
    <name evidence="1" type="ORF">BVRB_039840</name>
</gene>
<evidence type="ECO:0000313" key="2">
    <source>
        <dbReference type="Proteomes" id="UP000035740"/>
    </source>
</evidence>
<organism evidence="1 2">
    <name type="scientific">Beta vulgaris subsp. vulgaris</name>
    <name type="common">Beet</name>
    <dbReference type="NCBI Taxonomy" id="3555"/>
    <lineage>
        <taxon>Eukaryota</taxon>
        <taxon>Viridiplantae</taxon>
        <taxon>Streptophyta</taxon>
        <taxon>Embryophyta</taxon>
        <taxon>Tracheophyta</taxon>
        <taxon>Spermatophyta</taxon>
        <taxon>Magnoliopsida</taxon>
        <taxon>eudicotyledons</taxon>
        <taxon>Gunneridae</taxon>
        <taxon>Pentapetalae</taxon>
        <taxon>Caryophyllales</taxon>
        <taxon>Chenopodiaceae</taxon>
        <taxon>Betoideae</taxon>
        <taxon>Beta</taxon>
    </lineage>
</organism>
<dbReference type="Proteomes" id="UP000035740">
    <property type="component" value="Unassembled WGS sequence"/>
</dbReference>
<feature type="non-terminal residue" evidence="1">
    <location>
        <position position="164"/>
    </location>
</feature>